<comment type="caution">
    <text evidence="2">The sequence shown here is derived from an EMBL/GenBank/DDBJ whole genome shotgun (WGS) entry which is preliminary data.</text>
</comment>
<protein>
    <recommendedName>
        <fullName evidence="3">Band 7 domain-containing protein</fullName>
    </recommendedName>
</protein>
<keyword evidence="1" id="KW-0175">Coiled coil</keyword>
<accession>A0A5J4QNQ1</accession>
<dbReference type="AlphaFoldDB" id="A0A5J4QNQ1"/>
<reference evidence="2" key="1">
    <citation type="submission" date="2019-03" db="EMBL/GenBank/DDBJ databases">
        <title>Single cell metagenomics reveals metabolic interactions within the superorganism composed of flagellate Streblomastix strix and complex community of Bacteroidetes bacteria on its surface.</title>
        <authorList>
            <person name="Treitli S.C."/>
            <person name="Kolisko M."/>
            <person name="Husnik F."/>
            <person name="Keeling P."/>
            <person name="Hampl V."/>
        </authorList>
    </citation>
    <scope>NUCLEOTIDE SEQUENCE</scope>
    <source>
        <strain evidence="2">STM</strain>
    </source>
</reference>
<proteinExistence type="predicted"/>
<name>A0A5J4QNQ1_9ZZZZ</name>
<gene>
    <name evidence="2" type="ORF">EZS27_027391</name>
</gene>
<evidence type="ECO:0008006" key="3">
    <source>
        <dbReference type="Google" id="ProtNLM"/>
    </source>
</evidence>
<dbReference type="EMBL" id="SNRY01002874">
    <property type="protein sequence ID" value="KAA6323142.1"/>
    <property type="molecule type" value="Genomic_DNA"/>
</dbReference>
<feature type="non-terminal residue" evidence="2">
    <location>
        <position position="1"/>
    </location>
</feature>
<feature type="coiled-coil region" evidence="1">
    <location>
        <begin position="184"/>
        <end position="230"/>
    </location>
</feature>
<evidence type="ECO:0000313" key="2">
    <source>
        <dbReference type="EMBL" id="KAA6323142.1"/>
    </source>
</evidence>
<evidence type="ECO:0000256" key="1">
    <source>
        <dbReference type="SAM" id="Coils"/>
    </source>
</evidence>
<sequence>MMVLVLSSCGERVKPNYIGVKMENWGKEGKKDFKNVKGWVWTWFASVDLYQVGLYEQKGEAEKNLDLIAADNTEFHIFPVYTYKAIEDSAVSIVFNNKQVTGGGSKFLKSVEDEILDPAMKNIISSEIRTFTTEQLMETGGSLAFENHVDSVIRAEFKRRGFRLEQFVARLTFTDAVIKVIDDRNKVNQNIGVLTQQIEEQKKRNELAQLKKLENQIQSEGLTKQILTNKFIETWGGKTVLYPNPTFLKVLE</sequence>
<organism evidence="2">
    <name type="scientific">termite gut metagenome</name>
    <dbReference type="NCBI Taxonomy" id="433724"/>
    <lineage>
        <taxon>unclassified sequences</taxon>
        <taxon>metagenomes</taxon>
        <taxon>organismal metagenomes</taxon>
    </lineage>
</organism>